<evidence type="ECO:0000313" key="2">
    <source>
        <dbReference type="EMBL" id="GGF39903.1"/>
    </source>
</evidence>
<keyword evidence="3" id="KW-1185">Reference proteome</keyword>
<accession>A0A8J2YY95</accession>
<name>A0A8J2YY95_9PROT</name>
<dbReference type="Pfam" id="PF13470">
    <property type="entry name" value="PIN_3"/>
    <property type="match status" value="1"/>
</dbReference>
<sequence>MLHEPICDIEYDMRLVLDTDVVLSGLRSPDGASRILLIAAWEGIIQPLASVATMVEYEAVLKRPEHLNQMGLDANDVEVFLDGFAAICEAVTPHFRYRPSIRDPDDEIFVDVVLNGAAEALVTFNVKDYRSSVTAEEGPGIHAIRPGDVLRRIQWRPSPATLSGFRPRS</sequence>
<protein>
    <submittedName>
        <fullName evidence="2">PIN domain-containing protein</fullName>
    </submittedName>
</protein>
<dbReference type="EMBL" id="BMJQ01000016">
    <property type="protein sequence ID" value="GGF39903.1"/>
    <property type="molecule type" value="Genomic_DNA"/>
</dbReference>
<evidence type="ECO:0000259" key="1">
    <source>
        <dbReference type="Pfam" id="PF13470"/>
    </source>
</evidence>
<dbReference type="PANTHER" id="PTHR34610:SF3">
    <property type="entry name" value="SSL7007 PROTEIN"/>
    <property type="match status" value="1"/>
</dbReference>
<dbReference type="NCBIfam" id="TIGR00305">
    <property type="entry name" value="putative toxin-antitoxin system toxin component, PIN family"/>
    <property type="match status" value="1"/>
</dbReference>
<dbReference type="RefSeq" id="WP_189051172.1">
    <property type="nucleotide sequence ID" value="NZ_BMJQ01000016.1"/>
</dbReference>
<proteinExistence type="predicted"/>
<dbReference type="InterPro" id="IPR002716">
    <property type="entry name" value="PIN_dom"/>
</dbReference>
<dbReference type="AlphaFoldDB" id="A0A8J2YY95"/>
<dbReference type="InterPro" id="IPR002850">
    <property type="entry name" value="PIN_toxin-like"/>
</dbReference>
<organism evidence="2 3">
    <name type="scientific">Aliidongia dinghuensis</name>
    <dbReference type="NCBI Taxonomy" id="1867774"/>
    <lineage>
        <taxon>Bacteria</taxon>
        <taxon>Pseudomonadati</taxon>
        <taxon>Pseudomonadota</taxon>
        <taxon>Alphaproteobacteria</taxon>
        <taxon>Rhodospirillales</taxon>
        <taxon>Dongiaceae</taxon>
        <taxon>Aliidongia</taxon>
    </lineage>
</organism>
<gene>
    <name evidence="2" type="ORF">GCM10011611_52880</name>
</gene>
<comment type="caution">
    <text evidence="2">The sequence shown here is derived from an EMBL/GenBank/DDBJ whole genome shotgun (WGS) entry which is preliminary data.</text>
</comment>
<reference evidence="2" key="2">
    <citation type="submission" date="2020-09" db="EMBL/GenBank/DDBJ databases">
        <authorList>
            <person name="Sun Q."/>
            <person name="Zhou Y."/>
        </authorList>
    </citation>
    <scope>NUCLEOTIDE SEQUENCE</scope>
    <source>
        <strain evidence="2">CGMCC 1.15725</strain>
    </source>
</reference>
<dbReference type="SUPFAM" id="SSF88723">
    <property type="entry name" value="PIN domain-like"/>
    <property type="match status" value="1"/>
</dbReference>
<feature type="domain" description="PIN" evidence="1">
    <location>
        <begin position="14"/>
        <end position="127"/>
    </location>
</feature>
<dbReference type="InterPro" id="IPR029060">
    <property type="entry name" value="PIN-like_dom_sf"/>
</dbReference>
<evidence type="ECO:0000313" key="3">
    <source>
        <dbReference type="Proteomes" id="UP000646365"/>
    </source>
</evidence>
<reference evidence="2" key="1">
    <citation type="journal article" date="2014" name="Int. J. Syst. Evol. Microbiol.">
        <title>Complete genome sequence of Corynebacterium casei LMG S-19264T (=DSM 44701T), isolated from a smear-ripened cheese.</title>
        <authorList>
            <consortium name="US DOE Joint Genome Institute (JGI-PGF)"/>
            <person name="Walter F."/>
            <person name="Albersmeier A."/>
            <person name="Kalinowski J."/>
            <person name="Ruckert C."/>
        </authorList>
    </citation>
    <scope>NUCLEOTIDE SEQUENCE</scope>
    <source>
        <strain evidence="2">CGMCC 1.15725</strain>
    </source>
</reference>
<dbReference type="PANTHER" id="PTHR34610">
    <property type="entry name" value="SSL7007 PROTEIN"/>
    <property type="match status" value="1"/>
</dbReference>
<dbReference type="Proteomes" id="UP000646365">
    <property type="component" value="Unassembled WGS sequence"/>
</dbReference>